<evidence type="ECO:0000256" key="1">
    <source>
        <dbReference type="SAM" id="MobiDB-lite"/>
    </source>
</evidence>
<keyword evidence="2" id="KW-1185">Reference proteome</keyword>
<feature type="region of interest" description="Disordered" evidence="1">
    <location>
        <begin position="154"/>
        <end position="215"/>
    </location>
</feature>
<sequence length="215" mass="24297">MIYRLPLFYFVLSLQQGIIQSIIQRYLYDIQRESEVSGGSVEDVKHSFERLRFDVLSQYQEKDESLAMAMDTVRGVACKLSDTTGRALDYDTPFSGPFPWCADPGNTEDNDSSPLDEYDRYPLSAVAREQEVLFDIHEEAEKYPQEFEENVKLVDESSVSPKDENGDIPFMDESMSSSEGKRIFSVSADKASASETKGGQATGDTPQQNGFFQRF</sequence>
<dbReference type="GeneID" id="118478306"/>
<evidence type="ECO:0000313" key="2">
    <source>
        <dbReference type="Proteomes" id="UP000694888"/>
    </source>
</evidence>
<feature type="compositionally biased region" description="Basic and acidic residues" evidence="1">
    <location>
        <begin position="154"/>
        <end position="165"/>
    </location>
</feature>
<feature type="compositionally biased region" description="Polar residues" evidence="1">
    <location>
        <begin position="193"/>
        <end position="215"/>
    </location>
</feature>
<gene>
    <name evidence="3" type="primary">LOC118478306</name>
</gene>
<reference evidence="3" key="1">
    <citation type="submission" date="2025-08" db="UniProtKB">
        <authorList>
            <consortium name="RefSeq"/>
        </authorList>
    </citation>
    <scope>IDENTIFICATION</scope>
</reference>
<accession>A0ABM1VYU7</accession>
<dbReference type="Proteomes" id="UP000694888">
    <property type="component" value="Unplaced"/>
</dbReference>
<evidence type="ECO:0000313" key="3">
    <source>
        <dbReference type="RefSeq" id="XP_035827590.1"/>
    </source>
</evidence>
<protein>
    <submittedName>
        <fullName evidence="3">Uncharacterized protein LOC118478306</fullName>
    </submittedName>
</protein>
<proteinExistence type="predicted"/>
<organism evidence="2 3">
    <name type="scientific">Aplysia californica</name>
    <name type="common">California sea hare</name>
    <dbReference type="NCBI Taxonomy" id="6500"/>
    <lineage>
        <taxon>Eukaryota</taxon>
        <taxon>Metazoa</taxon>
        <taxon>Spiralia</taxon>
        <taxon>Lophotrochozoa</taxon>
        <taxon>Mollusca</taxon>
        <taxon>Gastropoda</taxon>
        <taxon>Heterobranchia</taxon>
        <taxon>Euthyneura</taxon>
        <taxon>Tectipleura</taxon>
        <taxon>Aplysiida</taxon>
        <taxon>Aplysioidea</taxon>
        <taxon>Aplysiidae</taxon>
        <taxon>Aplysia</taxon>
    </lineage>
</organism>
<name>A0ABM1VYU7_APLCA</name>
<dbReference type="RefSeq" id="XP_035827590.1">
    <property type="nucleotide sequence ID" value="XM_035971697.1"/>
</dbReference>